<comment type="caution">
    <text evidence="2">The sequence shown here is derived from an EMBL/GenBank/DDBJ whole genome shotgun (WGS) entry which is preliminary data.</text>
</comment>
<dbReference type="AlphaFoldDB" id="A0A7X5USF0"/>
<dbReference type="GO" id="GO:0004721">
    <property type="term" value="F:phosphoprotein phosphatase activity"/>
    <property type="evidence" value="ECO:0007669"/>
    <property type="project" value="InterPro"/>
</dbReference>
<evidence type="ECO:0000313" key="3">
    <source>
        <dbReference type="Proteomes" id="UP000545493"/>
    </source>
</evidence>
<dbReference type="Pfam" id="PF13350">
    <property type="entry name" value="Y_phosphatase3"/>
    <property type="match status" value="1"/>
</dbReference>
<dbReference type="RefSeq" id="WP_167172258.1">
    <property type="nucleotide sequence ID" value="NZ_JAAOYM010000001.1"/>
</dbReference>
<dbReference type="EMBL" id="JAAOYM010000001">
    <property type="protein sequence ID" value="NIJ12883.1"/>
    <property type="molecule type" value="Genomic_DNA"/>
</dbReference>
<sequence>MRWLKLEGAVNVRDLGGIPTEDGATTAPGRLLRSDNLQDLSSGDVSYLLGTVRLSTVVDLRTKAELHAEGPGPLTRVEQVVHEHHSLLPEHAWNAAAEALLVRRRMEVERYSGDPACAHYLGYLEERPDSVVGALRAVTRSHGAALVHCAAGKDRTGVVVAFALSVAGAQRDEIVRDYAATGERIAAILERLRGSVTYAKDIDRVPLDKHVPRAETMAEFLDHIDKRYGGVPDWLGEHGFADDELEALHRKLRD</sequence>
<dbReference type="InterPro" id="IPR016130">
    <property type="entry name" value="Tyr_Pase_AS"/>
</dbReference>
<evidence type="ECO:0000259" key="1">
    <source>
        <dbReference type="PROSITE" id="PS50056"/>
    </source>
</evidence>
<dbReference type="SUPFAM" id="SSF52799">
    <property type="entry name" value="(Phosphotyrosine protein) phosphatases II"/>
    <property type="match status" value="1"/>
</dbReference>
<keyword evidence="3" id="KW-1185">Reference proteome</keyword>
<dbReference type="InterPro" id="IPR029021">
    <property type="entry name" value="Prot-tyrosine_phosphatase-like"/>
</dbReference>
<accession>A0A7X5USF0</accession>
<dbReference type="Gene3D" id="3.90.190.10">
    <property type="entry name" value="Protein tyrosine phosphatase superfamily"/>
    <property type="match status" value="1"/>
</dbReference>
<reference evidence="2 3" key="1">
    <citation type="submission" date="2020-03" db="EMBL/GenBank/DDBJ databases">
        <title>Sequencing the genomes of 1000 actinobacteria strains.</title>
        <authorList>
            <person name="Klenk H.-P."/>
        </authorList>
    </citation>
    <scope>NUCLEOTIDE SEQUENCE [LARGE SCALE GENOMIC DNA]</scope>
    <source>
        <strain evidence="2 3">DSM 45685</strain>
    </source>
</reference>
<organism evidence="2 3">
    <name type="scientific">Saccharomonospora amisosensis</name>
    <dbReference type="NCBI Taxonomy" id="1128677"/>
    <lineage>
        <taxon>Bacteria</taxon>
        <taxon>Bacillati</taxon>
        <taxon>Actinomycetota</taxon>
        <taxon>Actinomycetes</taxon>
        <taxon>Pseudonocardiales</taxon>
        <taxon>Pseudonocardiaceae</taxon>
        <taxon>Saccharomonospora</taxon>
    </lineage>
</organism>
<evidence type="ECO:0000313" key="2">
    <source>
        <dbReference type="EMBL" id="NIJ12883.1"/>
    </source>
</evidence>
<name>A0A7X5USF0_9PSEU</name>
<dbReference type="Proteomes" id="UP000545493">
    <property type="component" value="Unassembled WGS sequence"/>
</dbReference>
<proteinExistence type="predicted"/>
<gene>
    <name evidence="2" type="ORF">FHU38_003227</name>
</gene>
<dbReference type="PROSITE" id="PS00383">
    <property type="entry name" value="TYR_PHOSPHATASE_1"/>
    <property type="match status" value="1"/>
</dbReference>
<dbReference type="PROSITE" id="PS50056">
    <property type="entry name" value="TYR_PHOSPHATASE_2"/>
    <property type="match status" value="1"/>
</dbReference>
<dbReference type="InterPro" id="IPR000387">
    <property type="entry name" value="Tyr_Pase_dom"/>
</dbReference>
<protein>
    <submittedName>
        <fullName evidence="2">Protein tyrosine/serine phosphatase</fullName>
    </submittedName>
</protein>
<dbReference type="InterPro" id="IPR026893">
    <property type="entry name" value="Tyr/Ser_Pase_IphP-type"/>
</dbReference>
<feature type="domain" description="Tyrosine specific protein phosphatases" evidence="1">
    <location>
        <begin position="129"/>
        <end position="164"/>
    </location>
</feature>